<dbReference type="EMBL" id="OIVN01002558">
    <property type="protein sequence ID" value="SPD04678.1"/>
    <property type="molecule type" value="Genomic_DNA"/>
</dbReference>
<reference evidence="3" key="1">
    <citation type="submission" date="2018-02" db="EMBL/GenBank/DDBJ databases">
        <authorList>
            <person name="Cohen D.B."/>
            <person name="Kent A.D."/>
        </authorList>
    </citation>
    <scope>NUCLEOTIDE SEQUENCE</scope>
</reference>
<dbReference type="InterPro" id="IPR056924">
    <property type="entry name" value="SH3_Tf2-1"/>
</dbReference>
<dbReference type="Pfam" id="PF00385">
    <property type="entry name" value="Chromo"/>
    <property type="match status" value="1"/>
</dbReference>
<sequence length="496" mass="54678">MGRVERSEVLFGFLFSVSDSSTVRHRRCFSQPISDHQASPVVISDLLGSPGSAGDHLGFLLAPRAPPGLIMTISALVLSFFHAIGPHISLGSSRNFSAHLGLDLSLIILVTCGSKLWPLGLILSLCLVTGNSLLLGTVVTIWYLLLFGMSLDIGFSGRSIKQCSNCGCHYPYVDWDHSSYIPMDQGIPLVPPPPPVESSLLLPPSVSTSADPPPPQSTSDLALPIAIRKVSSLVVSQSYREALSHPGWPANLDWPLHELDVKNALMHGYLIETVYMVQPPGQASHFVFFKKTRTGIVDNIVITGSDKEGIQILINHLNSSFLTKDLGKFRYFLGIEVVVSSIDHPNIFVLKDTLTLTEQGHLQIGNLLLKFMAARRNLKLSPCFFGSFQVIQQIIQMAYKLDLPPCTCIYPVFHVSCLNPKLGKHFTPLPTLPPVDKEEAICPKPEAILQRRMHKQGNCTVTKVLVKWQGTQDESATWQLLQTLQQQYRHLVSKAL</sequence>
<dbReference type="Pfam" id="PF24626">
    <property type="entry name" value="SH3_Tf2-1"/>
    <property type="match status" value="1"/>
</dbReference>
<dbReference type="InterPro" id="IPR023780">
    <property type="entry name" value="Chromo_domain"/>
</dbReference>
<dbReference type="AlphaFoldDB" id="A0A2N9GYQ4"/>
<protein>
    <recommendedName>
        <fullName evidence="2">Chromo domain-containing protein</fullName>
    </recommendedName>
</protein>
<organism evidence="3">
    <name type="scientific">Fagus sylvatica</name>
    <name type="common">Beechnut</name>
    <dbReference type="NCBI Taxonomy" id="28930"/>
    <lineage>
        <taxon>Eukaryota</taxon>
        <taxon>Viridiplantae</taxon>
        <taxon>Streptophyta</taxon>
        <taxon>Embryophyta</taxon>
        <taxon>Tracheophyta</taxon>
        <taxon>Spermatophyta</taxon>
        <taxon>Magnoliopsida</taxon>
        <taxon>eudicotyledons</taxon>
        <taxon>Gunneridae</taxon>
        <taxon>Pentapetalae</taxon>
        <taxon>rosids</taxon>
        <taxon>fabids</taxon>
        <taxon>Fagales</taxon>
        <taxon>Fagaceae</taxon>
        <taxon>Fagus</taxon>
    </lineage>
</organism>
<proteinExistence type="predicted"/>
<keyword evidence="1" id="KW-0472">Membrane</keyword>
<dbReference type="PROSITE" id="PS50013">
    <property type="entry name" value="CHROMO_2"/>
    <property type="match status" value="1"/>
</dbReference>
<dbReference type="SUPFAM" id="SSF54160">
    <property type="entry name" value="Chromo domain-like"/>
    <property type="match status" value="1"/>
</dbReference>
<keyword evidence="1" id="KW-0812">Transmembrane</keyword>
<dbReference type="PANTHER" id="PTHR46148">
    <property type="entry name" value="CHROMO DOMAIN-CONTAINING PROTEIN"/>
    <property type="match status" value="1"/>
</dbReference>
<feature type="domain" description="Chromo" evidence="2">
    <location>
        <begin position="443"/>
        <end position="496"/>
    </location>
</feature>
<evidence type="ECO:0000256" key="1">
    <source>
        <dbReference type="SAM" id="Phobius"/>
    </source>
</evidence>
<gene>
    <name evidence="3" type="ORF">FSB_LOCUS32560</name>
</gene>
<dbReference type="InterPro" id="IPR000953">
    <property type="entry name" value="Chromo/chromo_shadow_dom"/>
</dbReference>
<dbReference type="PANTHER" id="PTHR46148:SF54">
    <property type="entry name" value="RETROTRANSPOSON-LIKE PROTEIN"/>
    <property type="match status" value="1"/>
</dbReference>
<evidence type="ECO:0000313" key="3">
    <source>
        <dbReference type="EMBL" id="SPD04678.1"/>
    </source>
</evidence>
<dbReference type="InterPro" id="IPR016197">
    <property type="entry name" value="Chromo-like_dom_sf"/>
</dbReference>
<name>A0A2N9GYQ4_FAGSY</name>
<dbReference type="Gene3D" id="2.40.50.40">
    <property type="match status" value="1"/>
</dbReference>
<feature type="transmembrane region" description="Helical" evidence="1">
    <location>
        <begin position="122"/>
        <end position="146"/>
    </location>
</feature>
<accession>A0A2N9GYQ4</accession>
<evidence type="ECO:0000259" key="2">
    <source>
        <dbReference type="PROSITE" id="PS50013"/>
    </source>
</evidence>
<feature type="transmembrane region" description="Helical" evidence="1">
    <location>
        <begin position="65"/>
        <end position="84"/>
    </location>
</feature>
<keyword evidence="1" id="KW-1133">Transmembrane helix</keyword>